<name>A0ACB8URN2_9EURO</name>
<gene>
    <name evidence="1" type="ORF">LOY88_005208</name>
</gene>
<evidence type="ECO:0000313" key="1">
    <source>
        <dbReference type="EMBL" id="KAI2383496.1"/>
    </source>
</evidence>
<accession>A0ACB8URN2</accession>
<organism evidence="1">
    <name type="scientific">Ophidiomyces ophidiicola</name>
    <dbReference type="NCBI Taxonomy" id="1387563"/>
    <lineage>
        <taxon>Eukaryota</taxon>
        <taxon>Fungi</taxon>
        <taxon>Dikarya</taxon>
        <taxon>Ascomycota</taxon>
        <taxon>Pezizomycotina</taxon>
        <taxon>Eurotiomycetes</taxon>
        <taxon>Eurotiomycetidae</taxon>
        <taxon>Onygenales</taxon>
        <taxon>Onygenaceae</taxon>
        <taxon>Ophidiomyces</taxon>
    </lineage>
</organism>
<proteinExistence type="predicted"/>
<reference evidence="1" key="1">
    <citation type="journal article" date="2022" name="bioRxiv">
        <title>Population genetic analysis of Ophidiomyces ophidiicola, the causative agent of snake fungal disease, indicates recent introductions to the USA.</title>
        <authorList>
            <person name="Ladner J.T."/>
            <person name="Palmer J.M."/>
            <person name="Ettinger C.L."/>
            <person name="Stajich J.E."/>
            <person name="Farrell T.M."/>
            <person name="Glorioso B.M."/>
            <person name="Lawson B."/>
            <person name="Price S.J."/>
            <person name="Stengle A.G."/>
            <person name="Grear D.A."/>
            <person name="Lorch J.M."/>
        </authorList>
    </citation>
    <scope>NUCLEOTIDE SEQUENCE</scope>
    <source>
        <strain evidence="1">NWHC 24266-5</strain>
    </source>
</reference>
<sequence>MSESMGMFDKLPWIAQERIWEHLFADVATMEADLSILRVSRGVYRNVAPFLYQCADLDFDILPQLLFSRYLCLVTFKRNRIPYGHEPKGLIYAPDDASCSFGEFPFHLVRSVQVSVFAPIRVDGGSLYLLWNTVRMVVDLLRGAVWIKKLAVCFYNAGDQSCSWGKWSGDCGSNYDYNIVARLFCSLKNVGTISVEPRCGELIDIDWKEVSSAVLVAQYRMWDIHEEYSLSRRLDYDYLWIHLELFTSFRGAASRKVRSLWLSDWYYPDRRASKFETRVSQIMKRHPDVIAQLDPHLRKIRRIHRAMVTLYAHAMQTVHRVNLQPHPRPPKPLSDSDRPCADCVLDTAVWGACFPAGVPAWKSTEYQSTLLPILASYEEVFKRCFHSHCLFSTICPILLDWVAILVSTGYADVQVLGVL</sequence>
<comment type="caution">
    <text evidence="1">The sequence shown here is derived from an EMBL/GenBank/DDBJ whole genome shotgun (WGS) entry which is preliminary data.</text>
</comment>
<protein>
    <submittedName>
        <fullName evidence="1">Uncharacterized protein</fullName>
    </submittedName>
</protein>
<dbReference type="EMBL" id="JALBCA010000089">
    <property type="protein sequence ID" value="KAI2383496.1"/>
    <property type="molecule type" value="Genomic_DNA"/>
</dbReference>